<evidence type="ECO:0000256" key="3">
    <source>
        <dbReference type="ARBA" id="ARBA00019690"/>
    </source>
</evidence>
<proteinExistence type="inferred from homology"/>
<reference evidence="8 9" key="1">
    <citation type="journal article" date="2018" name="Gigascience">
        <title>Genomes of trombidid mites reveal novel predicted allergens and laterally-transferred genes associated with secondary metabolism.</title>
        <authorList>
            <person name="Dong X."/>
            <person name="Chaisiri K."/>
            <person name="Xia D."/>
            <person name="Armstrong S.D."/>
            <person name="Fang Y."/>
            <person name="Donnelly M.J."/>
            <person name="Kadowaki T."/>
            <person name="McGarry J.W."/>
            <person name="Darby A.C."/>
            <person name="Makepeace B.L."/>
        </authorList>
    </citation>
    <scope>NUCLEOTIDE SEQUENCE [LARGE SCALE GENOMIC DNA]</scope>
    <source>
        <strain evidence="8">UoL-UT</strain>
    </source>
</reference>
<dbReference type="InterPro" id="IPR013921">
    <property type="entry name" value="Mediator_Med20"/>
</dbReference>
<feature type="region of interest" description="Disordered" evidence="7">
    <location>
        <begin position="206"/>
        <end position="230"/>
    </location>
</feature>
<comment type="function">
    <text evidence="6">Component of the Mediator complex, a coactivator involved in the regulated transcription of nearly all RNA polymerase II-dependent genes. Mediator functions as a bridge to convey information from gene-specific regulatory proteins to the basal RNA polymerase II transcription machinery. Mediator is recruited to promoters by direct interactions with regulatory proteins and serves as a scaffold for the assembly of a functional preinitiation complex with RNA polymerase II and the general transcription factors.</text>
</comment>
<dbReference type="Pfam" id="PF08612">
    <property type="entry name" value="Med20"/>
    <property type="match status" value="1"/>
</dbReference>
<comment type="subcellular location">
    <subcellularLocation>
        <location evidence="1 6">Nucleus</location>
    </subcellularLocation>
</comment>
<dbReference type="VEuPathDB" id="VectorBase:LDEU011056"/>
<sequence length="230" mass="25234">MGVVSVHQYPIPDGKTGQQVIEHLNKCLLTLGAQKTGTFTVDCETYNSAPNINPPRILNIIHNSEHPASCFALLDTGTCLVCDTNFDQIMLTVSGLYSAKKSAKIESKGTRFQINDFIVKVGSVTVGPSFRGILIEVEYGPCVVANYCWDLMREFMGSFIAAPRDPHQYLQAKMNEPFTPIDTIQQYNDHFNALRKANVASIVATTPTHQANSGRSTPSSIVQQPIASKQ</sequence>
<evidence type="ECO:0000256" key="2">
    <source>
        <dbReference type="ARBA" id="ARBA00010743"/>
    </source>
</evidence>
<evidence type="ECO:0000256" key="5">
    <source>
        <dbReference type="ARBA" id="ARBA00031954"/>
    </source>
</evidence>
<dbReference type="AlphaFoldDB" id="A0A443S0D1"/>
<evidence type="ECO:0000313" key="9">
    <source>
        <dbReference type="Proteomes" id="UP000288716"/>
    </source>
</evidence>
<evidence type="ECO:0000256" key="4">
    <source>
        <dbReference type="ARBA" id="ARBA00023242"/>
    </source>
</evidence>
<dbReference type="GO" id="GO:0006357">
    <property type="term" value="P:regulation of transcription by RNA polymerase II"/>
    <property type="evidence" value="ECO:0007669"/>
    <property type="project" value="InterPro"/>
</dbReference>
<comment type="subunit">
    <text evidence="6">Component of the Mediator complex.</text>
</comment>
<dbReference type="PANTHER" id="PTHR12465:SF0">
    <property type="entry name" value="MEDIATOR OF RNA POLYMERASE II TRANSCRIPTION SUBUNIT 20"/>
    <property type="match status" value="1"/>
</dbReference>
<accession>A0A443S0D1</accession>
<keyword evidence="4 6" id="KW-0539">Nucleus</keyword>
<keyword evidence="6" id="KW-0804">Transcription</keyword>
<dbReference type="PANTHER" id="PTHR12465">
    <property type="entry name" value="UBIQUITIN SPECIFIC PROTEASE HOMOLOG 49"/>
    <property type="match status" value="1"/>
</dbReference>
<evidence type="ECO:0000256" key="7">
    <source>
        <dbReference type="SAM" id="MobiDB-lite"/>
    </source>
</evidence>
<evidence type="ECO:0000256" key="1">
    <source>
        <dbReference type="ARBA" id="ARBA00004123"/>
    </source>
</evidence>
<evidence type="ECO:0000256" key="6">
    <source>
        <dbReference type="RuleBase" id="RU364152"/>
    </source>
</evidence>
<gene>
    <name evidence="6" type="primary">MED20</name>
    <name evidence="8" type="ORF">B4U80_06509</name>
</gene>
<comment type="similarity">
    <text evidence="2 6">Belongs to the Mediator complex subunit 20 family.</text>
</comment>
<keyword evidence="6" id="KW-0010">Activator</keyword>
<dbReference type="GO" id="GO:0016592">
    <property type="term" value="C:mediator complex"/>
    <property type="evidence" value="ECO:0007669"/>
    <property type="project" value="InterPro"/>
</dbReference>
<dbReference type="EMBL" id="NCKV01014303">
    <property type="protein sequence ID" value="RWS20985.1"/>
    <property type="molecule type" value="Genomic_DNA"/>
</dbReference>
<dbReference type="OrthoDB" id="1854899at2759"/>
<dbReference type="GO" id="GO:0003713">
    <property type="term" value="F:transcription coactivator activity"/>
    <property type="evidence" value="ECO:0007669"/>
    <property type="project" value="TreeGrafter"/>
</dbReference>
<dbReference type="Proteomes" id="UP000288716">
    <property type="component" value="Unassembled WGS sequence"/>
</dbReference>
<dbReference type="STRING" id="299467.A0A443S0D1"/>
<organism evidence="8 9">
    <name type="scientific">Leptotrombidium deliense</name>
    <dbReference type="NCBI Taxonomy" id="299467"/>
    <lineage>
        <taxon>Eukaryota</taxon>
        <taxon>Metazoa</taxon>
        <taxon>Ecdysozoa</taxon>
        <taxon>Arthropoda</taxon>
        <taxon>Chelicerata</taxon>
        <taxon>Arachnida</taxon>
        <taxon>Acari</taxon>
        <taxon>Acariformes</taxon>
        <taxon>Trombidiformes</taxon>
        <taxon>Prostigmata</taxon>
        <taxon>Anystina</taxon>
        <taxon>Parasitengona</taxon>
        <taxon>Trombiculoidea</taxon>
        <taxon>Trombiculidae</taxon>
        <taxon>Leptotrombidium</taxon>
    </lineage>
</organism>
<evidence type="ECO:0000313" key="8">
    <source>
        <dbReference type="EMBL" id="RWS20985.1"/>
    </source>
</evidence>
<name>A0A443S0D1_9ACAR</name>
<protein>
    <recommendedName>
        <fullName evidence="3 6">Mediator of RNA polymerase II transcription subunit 20</fullName>
    </recommendedName>
    <alternativeName>
        <fullName evidence="5 6">Mediator complex subunit 20</fullName>
    </alternativeName>
</protein>
<keyword evidence="6" id="KW-0805">Transcription regulation</keyword>
<keyword evidence="9" id="KW-1185">Reference proteome</keyword>
<comment type="caution">
    <text evidence="8">The sequence shown here is derived from an EMBL/GenBank/DDBJ whole genome shotgun (WGS) entry which is preliminary data.</text>
</comment>